<organism evidence="2 3">
    <name type="scientific">Daphnia pulex</name>
    <name type="common">Water flea</name>
    <dbReference type="NCBI Taxonomy" id="6669"/>
    <lineage>
        <taxon>Eukaryota</taxon>
        <taxon>Metazoa</taxon>
        <taxon>Ecdysozoa</taxon>
        <taxon>Arthropoda</taxon>
        <taxon>Crustacea</taxon>
        <taxon>Branchiopoda</taxon>
        <taxon>Diplostraca</taxon>
        <taxon>Cladocera</taxon>
        <taxon>Anomopoda</taxon>
        <taxon>Daphniidae</taxon>
        <taxon>Daphnia</taxon>
    </lineage>
</organism>
<dbReference type="HOGENOM" id="CLU_2148342_0_0_1"/>
<keyword evidence="3" id="KW-1185">Reference proteome</keyword>
<gene>
    <name evidence="2" type="ORF">DAPPUDRAFT_318954</name>
</gene>
<dbReference type="EMBL" id="GL732549">
    <property type="protein sequence ID" value="EFX79945.1"/>
    <property type="molecule type" value="Genomic_DNA"/>
</dbReference>
<dbReference type="Proteomes" id="UP000000305">
    <property type="component" value="Unassembled WGS sequence"/>
</dbReference>
<dbReference type="InParanoid" id="E9GK85"/>
<evidence type="ECO:0008006" key="4">
    <source>
        <dbReference type="Google" id="ProtNLM"/>
    </source>
</evidence>
<dbReference type="AlphaFoldDB" id="E9GK85"/>
<proteinExistence type="predicted"/>
<evidence type="ECO:0000313" key="3">
    <source>
        <dbReference type="Proteomes" id="UP000000305"/>
    </source>
</evidence>
<feature type="region of interest" description="Disordered" evidence="1">
    <location>
        <begin position="91"/>
        <end position="112"/>
    </location>
</feature>
<sequence>MEETIVNFLNRTPVCSLKRVYDINPQAKFRNNPQLPNGNSHVTLEVIASTPSGSAKSFQWSGSSFKTTKMVAAKLALNHLPWVNSGINRKRTMNSCGSSNAGGTGGKKMKSA</sequence>
<dbReference type="KEGG" id="dpx:DAPPUDRAFT_318954"/>
<reference evidence="2 3" key="1">
    <citation type="journal article" date="2011" name="Science">
        <title>The ecoresponsive genome of Daphnia pulex.</title>
        <authorList>
            <person name="Colbourne J.K."/>
            <person name="Pfrender M.E."/>
            <person name="Gilbert D."/>
            <person name="Thomas W.K."/>
            <person name="Tucker A."/>
            <person name="Oakley T.H."/>
            <person name="Tokishita S."/>
            <person name="Aerts A."/>
            <person name="Arnold G.J."/>
            <person name="Basu M.K."/>
            <person name="Bauer D.J."/>
            <person name="Caceres C.E."/>
            <person name="Carmel L."/>
            <person name="Casola C."/>
            <person name="Choi J.H."/>
            <person name="Detter J.C."/>
            <person name="Dong Q."/>
            <person name="Dusheyko S."/>
            <person name="Eads B.D."/>
            <person name="Frohlich T."/>
            <person name="Geiler-Samerotte K.A."/>
            <person name="Gerlach D."/>
            <person name="Hatcher P."/>
            <person name="Jogdeo S."/>
            <person name="Krijgsveld J."/>
            <person name="Kriventseva E.V."/>
            <person name="Kultz D."/>
            <person name="Laforsch C."/>
            <person name="Lindquist E."/>
            <person name="Lopez J."/>
            <person name="Manak J.R."/>
            <person name="Muller J."/>
            <person name="Pangilinan J."/>
            <person name="Patwardhan R.P."/>
            <person name="Pitluck S."/>
            <person name="Pritham E.J."/>
            <person name="Rechtsteiner A."/>
            <person name="Rho M."/>
            <person name="Rogozin I.B."/>
            <person name="Sakarya O."/>
            <person name="Salamov A."/>
            <person name="Schaack S."/>
            <person name="Shapiro H."/>
            <person name="Shiga Y."/>
            <person name="Skalitzky C."/>
            <person name="Smith Z."/>
            <person name="Souvorov A."/>
            <person name="Sung W."/>
            <person name="Tang Z."/>
            <person name="Tsuchiya D."/>
            <person name="Tu H."/>
            <person name="Vos H."/>
            <person name="Wang M."/>
            <person name="Wolf Y.I."/>
            <person name="Yamagata H."/>
            <person name="Yamada T."/>
            <person name="Ye Y."/>
            <person name="Shaw J.R."/>
            <person name="Andrews J."/>
            <person name="Crease T.J."/>
            <person name="Tang H."/>
            <person name="Lucas S.M."/>
            <person name="Robertson H.M."/>
            <person name="Bork P."/>
            <person name="Koonin E.V."/>
            <person name="Zdobnov E.M."/>
            <person name="Grigoriev I.V."/>
            <person name="Lynch M."/>
            <person name="Boore J.L."/>
        </authorList>
    </citation>
    <scope>NUCLEOTIDE SEQUENCE [LARGE SCALE GENOMIC DNA]</scope>
</reference>
<accession>E9GK85</accession>
<evidence type="ECO:0000256" key="1">
    <source>
        <dbReference type="SAM" id="MobiDB-lite"/>
    </source>
</evidence>
<evidence type="ECO:0000313" key="2">
    <source>
        <dbReference type="EMBL" id="EFX79945.1"/>
    </source>
</evidence>
<dbReference type="PhylomeDB" id="E9GK85"/>
<name>E9GK85_DAPPU</name>
<protein>
    <recommendedName>
        <fullName evidence="4">DRBM domain-containing protein</fullName>
    </recommendedName>
</protein>